<evidence type="ECO:0000259" key="2">
    <source>
        <dbReference type="Pfam" id="PF17930"/>
    </source>
</evidence>
<dbReference type="PANTHER" id="PTHR39962:SF1">
    <property type="entry name" value="LPXI FAMILY PROTEIN"/>
    <property type="match status" value="1"/>
</dbReference>
<sequence>MPGRLAILAGNGGLPVEIAAAHPDAVKVVFDGVPHRMSGDLHVHAFEKLGGLFDALKEMGVTRVVMAGSMSRPPLDASAFDPLMISLAPRLLSAMHGGDDALLRVIIAIIEEQGFEVVGAHDLVAGLTAEEGLLAGPEPTDEQMADADRGADILNALAPVDVGQGCVVAGGLCLGVETVQGTDFMLGTVAETPAALRRGARGVFVKAAKRGQDLRVDMPAIGPDTVARAEKAGLAGIVLQAGQVLILERAETVAAAEQAGIFIMGRVL</sequence>
<feature type="domain" description="LpxI N-terminal" evidence="2">
    <location>
        <begin position="4"/>
        <end position="126"/>
    </location>
</feature>
<dbReference type="InterPro" id="IPR041255">
    <property type="entry name" value="LpxI_N"/>
</dbReference>
<dbReference type="RefSeq" id="WP_160972041.1">
    <property type="nucleotide sequence ID" value="NZ_WWEN01000002.1"/>
</dbReference>
<evidence type="ECO:0000313" key="4">
    <source>
        <dbReference type="Proteomes" id="UP000479043"/>
    </source>
</evidence>
<protein>
    <submittedName>
        <fullName evidence="3">UDP-2,3-diacylglucosamine diphosphatase LpxI</fullName>
        <ecNumber evidence="3">3.6.1.54</ecNumber>
    </submittedName>
</protein>
<evidence type="ECO:0000259" key="1">
    <source>
        <dbReference type="Pfam" id="PF06230"/>
    </source>
</evidence>
<accession>A0A6L8LIQ8</accession>
<dbReference type="Pfam" id="PF17930">
    <property type="entry name" value="LpxI_N"/>
    <property type="match status" value="1"/>
</dbReference>
<comment type="caution">
    <text evidence="3">The sequence shown here is derived from an EMBL/GenBank/DDBJ whole genome shotgun (WGS) entry which is preliminary data.</text>
</comment>
<reference evidence="3 4" key="1">
    <citation type="submission" date="2020-01" db="EMBL/GenBank/DDBJ databases">
        <authorList>
            <person name="Chen S."/>
        </authorList>
    </citation>
    <scope>NUCLEOTIDE SEQUENCE [LARGE SCALE GENOMIC DNA]</scope>
    <source>
        <strain evidence="3 4">GS-10</strain>
    </source>
</reference>
<dbReference type="PANTHER" id="PTHR39962">
    <property type="entry name" value="BLL4848 PROTEIN"/>
    <property type="match status" value="1"/>
</dbReference>
<feature type="domain" description="LpxI C-terminal" evidence="1">
    <location>
        <begin position="131"/>
        <end position="264"/>
    </location>
</feature>
<name>A0A6L8LIQ8_9RHOB</name>
<organism evidence="3 4">
    <name type="scientific">Thalassovita mangrovi</name>
    <dbReference type="NCBI Taxonomy" id="2692236"/>
    <lineage>
        <taxon>Bacteria</taxon>
        <taxon>Pseudomonadati</taxon>
        <taxon>Pseudomonadota</taxon>
        <taxon>Alphaproteobacteria</taxon>
        <taxon>Rhodobacterales</taxon>
        <taxon>Roseobacteraceae</taxon>
        <taxon>Thalassovita</taxon>
    </lineage>
</organism>
<dbReference type="Gene3D" id="3.40.50.20">
    <property type="match status" value="1"/>
</dbReference>
<keyword evidence="3" id="KW-0378">Hydrolase</keyword>
<gene>
    <name evidence="3" type="primary">lpxI</name>
    <name evidence="3" type="ORF">GR167_03415</name>
</gene>
<dbReference type="GO" id="GO:0016787">
    <property type="term" value="F:hydrolase activity"/>
    <property type="evidence" value="ECO:0007669"/>
    <property type="project" value="UniProtKB-KW"/>
</dbReference>
<dbReference type="EC" id="3.6.1.54" evidence="3"/>
<dbReference type="InterPro" id="IPR043167">
    <property type="entry name" value="LpxI_C_sf"/>
</dbReference>
<dbReference type="EMBL" id="WWEN01000002">
    <property type="protein sequence ID" value="MYM54340.1"/>
    <property type="molecule type" value="Genomic_DNA"/>
</dbReference>
<dbReference type="InterPro" id="IPR010415">
    <property type="entry name" value="LpxI_C"/>
</dbReference>
<proteinExistence type="predicted"/>
<dbReference type="AlphaFoldDB" id="A0A6L8LIQ8"/>
<evidence type="ECO:0000313" key="3">
    <source>
        <dbReference type="EMBL" id="MYM54340.1"/>
    </source>
</evidence>
<keyword evidence="4" id="KW-1185">Reference proteome</keyword>
<dbReference type="Pfam" id="PF06230">
    <property type="entry name" value="LpxI_C"/>
    <property type="match status" value="1"/>
</dbReference>
<dbReference type="InterPro" id="IPR053174">
    <property type="entry name" value="LpxI"/>
</dbReference>
<dbReference type="Proteomes" id="UP000479043">
    <property type="component" value="Unassembled WGS sequence"/>
</dbReference>
<dbReference type="Gene3D" id="3.40.140.80">
    <property type="match status" value="1"/>
</dbReference>